<accession>A0A938B503</accession>
<evidence type="ECO:0000259" key="1">
    <source>
        <dbReference type="PROSITE" id="PS50234"/>
    </source>
</evidence>
<dbReference type="SUPFAM" id="SSF53300">
    <property type="entry name" value="vWA-like"/>
    <property type="match status" value="2"/>
</dbReference>
<evidence type="ECO:0000313" key="3">
    <source>
        <dbReference type="Proteomes" id="UP000712673"/>
    </source>
</evidence>
<dbReference type="PANTHER" id="PTHR37947">
    <property type="entry name" value="BLL2462 PROTEIN"/>
    <property type="match status" value="1"/>
</dbReference>
<protein>
    <submittedName>
        <fullName evidence="2">VWA domain-containing protein</fullName>
    </submittedName>
</protein>
<dbReference type="Gene3D" id="3.40.50.410">
    <property type="entry name" value="von Willebrand factor, type A domain"/>
    <property type="match status" value="2"/>
</dbReference>
<dbReference type="Pfam" id="PF13519">
    <property type="entry name" value="VWA_2"/>
    <property type="match status" value="2"/>
</dbReference>
<feature type="non-terminal residue" evidence="2">
    <location>
        <position position="1"/>
    </location>
</feature>
<dbReference type="CDD" id="cd00198">
    <property type="entry name" value="vWFA"/>
    <property type="match status" value="2"/>
</dbReference>
<dbReference type="Pfam" id="PF07090">
    <property type="entry name" value="GATase1_like"/>
    <property type="match status" value="1"/>
</dbReference>
<organism evidence="2 3">
    <name type="scientific">Tectimicrobiota bacterium</name>
    <dbReference type="NCBI Taxonomy" id="2528274"/>
    <lineage>
        <taxon>Bacteria</taxon>
        <taxon>Pseudomonadati</taxon>
        <taxon>Nitrospinota/Tectimicrobiota group</taxon>
        <taxon>Candidatus Tectimicrobiota</taxon>
    </lineage>
</organism>
<gene>
    <name evidence="2" type="ORF">FJZ47_23030</name>
</gene>
<feature type="domain" description="VWFA" evidence="1">
    <location>
        <begin position="19"/>
        <end position="266"/>
    </location>
</feature>
<proteinExistence type="predicted"/>
<feature type="domain" description="VWFA" evidence="1">
    <location>
        <begin position="362"/>
        <end position="559"/>
    </location>
</feature>
<dbReference type="InterPro" id="IPR010768">
    <property type="entry name" value="GATase1-like"/>
</dbReference>
<dbReference type="InterPro" id="IPR036465">
    <property type="entry name" value="vWFA_dom_sf"/>
</dbReference>
<comment type="caution">
    <text evidence="2">The sequence shown here is derived from an EMBL/GenBank/DDBJ whole genome shotgun (WGS) entry which is preliminary data.</text>
</comment>
<dbReference type="PANTHER" id="PTHR37947:SF2">
    <property type="entry name" value="VON WILLEBRAND FACTOR TYPE A"/>
    <property type="match status" value="1"/>
</dbReference>
<dbReference type="Gene3D" id="3.40.50.880">
    <property type="match status" value="1"/>
</dbReference>
<dbReference type="PROSITE" id="PS50234">
    <property type="entry name" value="VWFA"/>
    <property type="match status" value="2"/>
</dbReference>
<dbReference type="InterPro" id="IPR002035">
    <property type="entry name" value="VWF_A"/>
</dbReference>
<dbReference type="SUPFAM" id="SSF52317">
    <property type="entry name" value="Class I glutamine amidotransferase-like"/>
    <property type="match status" value="1"/>
</dbReference>
<dbReference type="EMBL" id="VGLS01000990">
    <property type="protein sequence ID" value="MBM3226649.1"/>
    <property type="molecule type" value="Genomic_DNA"/>
</dbReference>
<name>A0A938B503_UNCTE</name>
<evidence type="ECO:0000313" key="2">
    <source>
        <dbReference type="EMBL" id="MBM3226649.1"/>
    </source>
</evidence>
<dbReference type="Proteomes" id="UP000712673">
    <property type="component" value="Unassembled WGS sequence"/>
</dbReference>
<dbReference type="AlphaFoldDB" id="A0A938B503"/>
<feature type="non-terminal residue" evidence="2">
    <location>
        <position position="746"/>
    </location>
</feature>
<sequence length="746" mass="81654">LLVAALLRLSWTQLSQQANVVFVLDASHSIAAATRQQALDFLAAVVPLRQDRDGVGLVVFGADAVVEHAVSPQFALAEITSQIEATATNIARAIQVGLASFPAEGARRLVLLSDGNENVGAAAEAALIARSMDAQMFALPLGRPTREPEVRVDKLLVPGQVKGGMPYRVEVVVHSTVETPAALELLREGSPVDRLQVTLHPGKNRYQFQPQVSTEGVQLYNVVVNSPQDTIPDNNRLQAFAEVVGRPKVLVVYDPPARSNALTTALRQQGFEIQSRPWQELPQTLNGYLEYAALIFDNVPSFGISVSQMEIIERYVRDMGGGLLMVGGEKSFGAGGYYRTSLEKILPVDMDVPTKMPLPSLCLVMVIDRSDSMGSSVSGSQPTQRLEERTTKMEVAKIAAFSAMKLLNPFDQTGVLAFNADWEWAVPIMEAGKREQIAGKLATLTHAGGTDLYKALQEGLRALKEVRAVKKHLIAMSDGLTPNMDFEALMQEAMAHNITVSAVALGKDADRTLMDALAHWGHGRSYYTDDALHVPRIFTAETILVSRGLLEEHPFQASLQTEHELLKGIQIAQAPPLHGYVVTYGKPAAAVLLVTPKQDPLLAVHRYGLGRAAAFTSDLSTRWGKDWLQWPQWSQFVAQLMRWVQRQSVTEHFDVRVDIRDGQALVEADVYDAQERYQNHLDLQGSRVLTPSRQTMPVSFIPIAPGRYQGRFPVRGNGEYVLTMVGTHGDATIGPKTVGLTLPYSA</sequence>
<reference evidence="2" key="1">
    <citation type="submission" date="2019-03" db="EMBL/GenBank/DDBJ databases">
        <title>Lake Tanganyika Metagenome-Assembled Genomes (MAGs).</title>
        <authorList>
            <person name="Tran P."/>
        </authorList>
    </citation>
    <scope>NUCLEOTIDE SEQUENCE</scope>
    <source>
        <strain evidence="2">K_DeepCast_65m_m2_066</strain>
    </source>
</reference>
<dbReference type="SMART" id="SM00327">
    <property type="entry name" value="VWA"/>
    <property type="match status" value="2"/>
</dbReference>
<dbReference type="InterPro" id="IPR029062">
    <property type="entry name" value="Class_I_gatase-like"/>
</dbReference>